<evidence type="ECO:0000259" key="2">
    <source>
        <dbReference type="Pfam" id="PF01498"/>
    </source>
</evidence>
<feature type="non-terminal residue" evidence="4">
    <location>
        <position position="195"/>
    </location>
</feature>
<evidence type="ECO:0008006" key="6">
    <source>
        <dbReference type="Google" id="ProtNLM"/>
    </source>
</evidence>
<evidence type="ECO:0000259" key="3">
    <source>
        <dbReference type="Pfam" id="PF25787"/>
    </source>
</evidence>
<dbReference type="AlphaFoldDB" id="A0ABD0QEU0"/>
<dbReference type="Proteomes" id="UP001529510">
    <property type="component" value="Unassembled WGS sequence"/>
</dbReference>
<evidence type="ECO:0000313" key="5">
    <source>
        <dbReference type="Proteomes" id="UP001529510"/>
    </source>
</evidence>
<accession>A0ABD0QEU0</accession>
<dbReference type="InterPro" id="IPR002492">
    <property type="entry name" value="Transposase_Tc1-like"/>
</dbReference>
<comment type="caution">
    <text evidence="4">The sequence shown here is derived from an EMBL/GenBank/DDBJ whole genome shotgun (WGS) entry which is preliminary data.</text>
</comment>
<dbReference type="InterPro" id="IPR057667">
    <property type="entry name" value="HTH_SB"/>
</dbReference>
<dbReference type="EMBL" id="JAMKFB020000009">
    <property type="protein sequence ID" value="KAL0183511.1"/>
    <property type="molecule type" value="Genomic_DNA"/>
</dbReference>
<keyword evidence="5" id="KW-1185">Reference proteome</keyword>
<feature type="signal peptide" evidence="1">
    <location>
        <begin position="1"/>
        <end position="25"/>
    </location>
</feature>
<sequence length="195" mass="22253">MTLKIELRCILFSLIILNMFLQLDWSPPVVNSVAVNSACQSTNQAMQSKELSLDLRDRIVSRHKSGEGYRKISAALKIPMITVASIIHKWKKFRTTRTLPRAGHPAKLSNWGRRALVREVTKNQIVTLKELQHFSVERGEPFRKTAISAALYQSGLYGRVDKRKPLLSKMHMTACLEFAKKAPERFLAHEKQNSL</sequence>
<evidence type="ECO:0000313" key="4">
    <source>
        <dbReference type="EMBL" id="KAL0183511.1"/>
    </source>
</evidence>
<proteinExistence type="predicted"/>
<feature type="chain" id="PRO_5044876300" description="Transposase Tc1-like domain-containing protein" evidence="1">
    <location>
        <begin position="26"/>
        <end position="195"/>
    </location>
</feature>
<dbReference type="Pfam" id="PF01498">
    <property type="entry name" value="HTH_Tnp_Tc3_2"/>
    <property type="match status" value="1"/>
</dbReference>
<name>A0ABD0QEU0_CIRMR</name>
<protein>
    <recommendedName>
        <fullName evidence="6">Transposase Tc1-like domain-containing protein</fullName>
    </recommendedName>
</protein>
<keyword evidence="1" id="KW-0732">Signal</keyword>
<dbReference type="InterPro" id="IPR036388">
    <property type="entry name" value="WH-like_DNA-bd_sf"/>
</dbReference>
<dbReference type="Pfam" id="PF25787">
    <property type="entry name" value="HTH_SB"/>
    <property type="match status" value="1"/>
</dbReference>
<evidence type="ECO:0000256" key="1">
    <source>
        <dbReference type="SAM" id="SignalP"/>
    </source>
</evidence>
<reference evidence="4 5" key="1">
    <citation type="submission" date="2024-05" db="EMBL/GenBank/DDBJ databases">
        <title>Genome sequencing and assembly of Indian major carp, Cirrhinus mrigala (Hamilton, 1822).</title>
        <authorList>
            <person name="Mohindra V."/>
            <person name="Chowdhury L.M."/>
            <person name="Lal K."/>
            <person name="Jena J.K."/>
        </authorList>
    </citation>
    <scope>NUCLEOTIDE SEQUENCE [LARGE SCALE GENOMIC DNA]</scope>
    <source>
        <strain evidence="4">CM1030</strain>
        <tissue evidence="4">Blood</tissue>
    </source>
</reference>
<gene>
    <name evidence="4" type="ORF">M9458_019207</name>
</gene>
<dbReference type="SUPFAM" id="SSF46689">
    <property type="entry name" value="Homeodomain-like"/>
    <property type="match status" value="1"/>
</dbReference>
<dbReference type="InterPro" id="IPR009057">
    <property type="entry name" value="Homeodomain-like_sf"/>
</dbReference>
<dbReference type="Gene3D" id="1.10.10.10">
    <property type="entry name" value="Winged helix-like DNA-binding domain superfamily/Winged helix DNA-binding domain"/>
    <property type="match status" value="1"/>
</dbReference>
<organism evidence="4 5">
    <name type="scientific">Cirrhinus mrigala</name>
    <name type="common">Mrigala</name>
    <dbReference type="NCBI Taxonomy" id="683832"/>
    <lineage>
        <taxon>Eukaryota</taxon>
        <taxon>Metazoa</taxon>
        <taxon>Chordata</taxon>
        <taxon>Craniata</taxon>
        <taxon>Vertebrata</taxon>
        <taxon>Euteleostomi</taxon>
        <taxon>Actinopterygii</taxon>
        <taxon>Neopterygii</taxon>
        <taxon>Teleostei</taxon>
        <taxon>Ostariophysi</taxon>
        <taxon>Cypriniformes</taxon>
        <taxon>Cyprinidae</taxon>
        <taxon>Labeoninae</taxon>
        <taxon>Labeonini</taxon>
        <taxon>Cirrhinus</taxon>
    </lineage>
</organism>
<feature type="domain" description="Sleeping Beauty transposase HTH" evidence="3">
    <location>
        <begin position="46"/>
        <end position="97"/>
    </location>
</feature>
<feature type="domain" description="Transposase Tc1-like" evidence="2">
    <location>
        <begin position="113"/>
        <end position="181"/>
    </location>
</feature>